<keyword evidence="3" id="KW-1185">Reference proteome</keyword>
<proteinExistence type="predicted"/>
<dbReference type="AlphaFoldDB" id="A0AA40CS02"/>
<organism evidence="2 3">
    <name type="scientific">Cercophora newfieldiana</name>
    <dbReference type="NCBI Taxonomy" id="92897"/>
    <lineage>
        <taxon>Eukaryota</taxon>
        <taxon>Fungi</taxon>
        <taxon>Dikarya</taxon>
        <taxon>Ascomycota</taxon>
        <taxon>Pezizomycotina</taxon>
        <taxon>Sordariomycetes</taxon>
        <taxon>Sordariomycetidae</taxon>
        <taxon>Sordariales</taxon>
        <taxon>Lasiosphaeriaceae</taxon>
        <taxon>Cercophora</taxon>
    </lineage>
</organism>
<dbReference type="Gene3D" id="2.30.60.10">
    <property type="entry name" value="Cyanovirin-N"/>
    <property type="match status" value="1"/>
</dbReference>
<dbReference type="EMBL" id="JAULSV010000003">
    <property type="protein sequence ID" value="KAK0649236.1"/>
    <property type="molecule type" value="Genomic_DNA"/>
</dbReference>
<dbReference type="SUPFAM" id="SSF51322">
    <property type="entry name" value="Cyanovirin-N"/>
    <property type="match status" value="1"/>
</dbReference>
<dbReference type="PANTHER" id="PTHR42076">
    <property type="entry name" value="CYANOVIRIN-N HOMOLOG"/>
    <property type="match status" value="1"/>
</dbReference>
<evidence type="ECO:0000259" key="1">
    <source>
        <dbReference type="SMART" id="SM01111"/>
    </source>
</evidence>
<dbReference type="PANTHER" id="PTHR42076:SF1">
    <property type="entry name" value="CYANOVIRIN-N DOMAIN-CONTAINING PROTEIN"/>
    <property type="match status" value="1"/>
</dbReference>
<accession>A0AA40CS02</accession>
<gene>
    <name evidence="2" type="ORF">B0T16DRAFT_389321</name>
</gene>
<feature type="domain" description="Cyanovirin-N" evidence="1">
    <location>
        <begin position="97"/>
        <end position="200"/>
    </location>
</feature>
<dbReference type="InterPro" id="IPR036673">
    <property type="entry name" value="Cyanovirin-N_sf"/>
</dbReference>
<name>A0AA40CS02_9PEZI</name>
<comment type="caution">
    <text evidence="2">The sequence shown here is derived from an EMBL/GenBank/DDBJ whole genome shotgun (WGS) entry which is preliminary data.</text>
</comment>
<protein>
    <submittedName>
        <fullName evidence="2">Cyanovirin-N</fullName>
    </submittedName>
</protein>
<evidence type="ECO:0000313" key="2">
    <source>
        <dbReference type="EMBL" id="KAK0649236.1"/>
    </source>
</evidence>
<dbReference type="InterPro" id="IPR011058">
    <property type="entry name" value="Cyanovirin-N"/>
</dbReference>
<dbReference type="Proteomes" id="UP001174936">
    <property type="component" value="Unassembled WGS sequence"/>
</dbReference>
<evidence type="ECO:0000313" key="3">
    <source>
        <dbReference type="Proteomes" id="UP001174936"/>
    </source>
</evidence>
<dbReference type="Pfam" id="PF08881">
    <property type="entry name" value="CVNH"/>
    <property type="match status" value="1"/>
</dbReference>
<dbReference type="SMART" id="SM01111">
    <property type="entry name" value="CVNH"/>
    <property type="match status" value="1"/>
</dbReference>
<reference evidence="2" key="1">
    <citation type="submission" date="2023-06" db="EMBL/GenBank/DDBJ databases">
        <title>Genome-scale phylogeny and comparative genomics of the fungal order Sordariales.</title>
        <authorList>
            <consortium name="Lawrence Berkeley National Laboratory"/>
            <person name="Hensen N."/>
            <person name="Bonometti L."/>
            <person name="Westerberg I."/>
            <person name="Brannstrom I.O."/>
            <person name="Guillou S."/>
            <person name="Cros-Aarteil S."/>
            <person name="Calhoun S."/>
            <person name="Haridas S."/>
            <person name="Kuo A."/>
            <person name="Mondo S."/>
            <person name="Pangilinan J."/>
            <person name="Riley R."/>
            <person name="Labutti K."/>
            <person name="Andreopoulos B."/>
            <person name="Lipzen A."/>
            <person name="Chen C."/>
            <person name="Yanf M."/>
            <person name="Daum C."/>
            <person name="Ng V."/>
            <person name="Clum A."/>
            <person name="Steindorff A."/>
            <person name="Ohm R."/>
            <person name="Martin F."/>
            <person name="Silar P."/>
            <person name="Natvig D."/>
            <person name="Lalanne C."/>
            <person name="Gautier V."/>
            <person name="Ament-Velasquez S.L."/>
            <person name="Kruys A."/>
            <person name="Hutchinson M.I."/>
            <person name="Powell A.J."/>
            <person name="Barry K."/>
            <person name="Miller A.N."/>
            <person name="Grigoriev I.V."/>
            <person name="Debuchy R."/>
            <person name="Gladieux P."/>
            <person name="Thoren M.H."/>
            <person name="Johannesson H."/>
        </authorList>
    </citation>
    <scope>NUCLEOTIDE SEQUENCE</scope>
    <source>
        <strain evidence="2">SMH2532-1</strain>
    </source>
</reference>
<sequence length="215" mass="23905">MVPSWLPHFARTLQPTGQAFDRVGTPLLPLAKQEVTDRVISIWFQRRTKGCRSVDRLRPPQIGQLSAARHLPPSNRGLPPFQTSFSFLFFKTTVIMSFHGSAQNIRVDDGHILRATLFNAEGEEVEAEIDLDTIIGNDNGFFSWGGENFSHSAEHVNFSIEGDDSVPILRAHLADVEGNVNERDVNLAERIGNDNGSFVFIRSISGVSETRTDSD</sequence>